<proteinExistence type="inferred from homology"/>
<dbReference type="SUPFAM" id="SSF53067">
    <property type="entry name" value="Actin-like ATPase domain"/>
    <property type="match status" value="1"/>
</dbReference>
<dbReference type="GO" id="GO:0004340">
    <property type="term" value="F:glucokinase activity"/>
    <property type="evidence" value="ECO:0007669"/>
    <property type="project" value="UniProtKB-EC"/>
</dbReference>
<dbReference type="STRING" id="1851148.SMSP2_00336"/>
<organism evidence="2 3">
    <name type="scientific">Limihaloglobus sulfuriphilus</name>
    <dbReference type="NCBI Taxonomy" id="1851148"/>
    <lineage>
        <taxon>Bacteria</taxon>
        <taxon>Pseudomonadati</taxon>
        <taxon>Planctomycetota</taxon>
        <taxon>Phycisphaerae</taxon>
        <taxon>Sedimentisphaerales</taxon>
        <taxon>Sedimentisphaeraceae</taxon>
        <taxon>Limihaloglobus</taxon>
    </lineage>
</organism>
<comment type="similarity">
    <text evidence="1">Belongs to the ROK (NagC/XylR) family.</text>
</comment>
<protein>
    <submittedName>
        <fullName evidence="2">Glucokinase</fullName>
        <ecNumber evidence="2">2.7.1.2</ecNumber>
    </submittedName>
</protein>
<dbReference type="Gene3D" id="3.30.420.40">
    <property type="match status" value="2"/>
</dbReference>
<evidence type="ECO:0000313" key="3">
    <source>
        <dbReference type="Proteomes" id="UP000188181"/>
    </source>
</evidence>
<dbReference type="Pfam" id="PF00480">
    <property type="entry name" value="ROK"/>
    <property type="match status" value="1"/>
</dbReference>
<dbReference type="KEGG" id="pbas:SMSP2_00336"/>
<keyword evidence="2" id="KW-0418">Kinase</keyword>
<sequence>MQYYFGIDFGGTKVKLGLFDQDVNLLEASSIPSGAEREPDLILQDVANACQDLAAKKGLKLSEIKAAGMGLPGPVNLKEGMILNPPNLPTLRYYPVRDKFSQMLGMPVTLENDANAAAWSEHVAGTAKDTPDYVFLTLGTGIGGGVICNSKLVHGSRDTGGELGHIVVYPGGRKCACGQYGCIEAYASVINSTKWANELLSEGKDSSLQAIFKEKGEVSSIDIFDHCENGDSFATYVVNSICEALGILCVTIQNFTNPSKIIFAGGMIGSGDTLLDRIKYYFRLHVWPGREDECELCFAAVGKHAGIIGAAALAIEAENN</sequence>
<keyword evidence="2" id="KW-0808">Transferase</keyword>
<accession>A0A1Q2MBG3</accession>
<reference evidence="3" key="1">
    <citation type="submission" date="2017-02" db="EMBL/GenBank/DDBJ databases">
        <title>Comparative genomics and description of representatives of a novel lineage of planctomycetes thriving in anoxic sediments.</title>
        <authorList>
            <person name="Spring S."/>
            <person name="Bunk B."/>
            <person name="Sproer C."/>
        </authorList>
    </citation>
    <scope>NUCLEOTIDE SEQUENCE [LARGE SCALE GENOMIC DNA]</scope>
    <source>
        <strain evidence="3">SM-Chi-D1</strain>
    </source>
</reference>
<dbReference type="PANTHER" id="PTHR18964">
    <property type="entry name" value="ROK (REPRESSOR, ORF, KINASE) FAMILY"/>
    <property type="match status" value="1"/>
</dbReference>
<evidence type="ECO:0000313" key="2">
    <source>
        <dbReference type="EMBL" id="AQQ69999.1"/>
    </source>
</evidence>
<dbReference type="EMBL" id="CP019646">
    <property type="protein sequence ID" value="AQQ69999.1"/>
    <property type="molecule type" value="Genomic_DNA"/>
</dbReference>
<gene>
    <name evidence="2" type="primary">glcK</name>
    <name evidence="2" type="ORF">SMSP2_00336</name>
</gene>
<evidence type="ECO:0000256" key="1">
    <source>
        <dbReference type="ARBA" id="ARBA00006479"/>
    </source>
</evidence>
<name>A0A1Q2MBG3_9BACT</name>
<dbReference type="EC" id="2.7.1.2" evidence="2"/>
<dbReference type="PANTHER" id="PTHR18964:SF149">
    <property type="entry name" value="BIFUNCTIONAL UDP-N-ACETYLGLUCOSAMINE 2-EPIMERASE_N-ACETYLMANNOSAMINE KINASE"/>
    <property type="match status" value="1"/>
</dbReference>
<dbReference type="RefSeq" id="WP_146682295.1">
    <property type="nucleotide sequence ID" value="NZ_CP019646.1"/>
</dbReference>
<dbReference type="InterPro" id="IPR000600">
    <property type="entry name" value="ROK"/>
</dbReference>
<dbReference type="Proteomes" id="UP000188181">
    <property type="component" value="Chromosome"/>
</dbReference>
<dbReference type="InterPro" id="IPR043129">
    <property type="entry name" value="ATPase_NBD"/>
</dbReference>
<dbReference type="InterPro" id="IPR049874">
    <property type="entry name" value="ROK_cs"/>
</dbReference>
<keyword evidence="3" id="KW-1185">Reference proteome</keyword>
<dbReference type="AlphaFoldDB" id="A0A1Q2MBG3"/>
<dbReference type="OrthoDB" id="9795247at2"/>
<dbReference type="PROSITE" id="PS01125">
    <property type="entry name" value="ROK"/>
    <property type="match status" value="1"/>
</dbReference>